<dbReference type="PANTHER" id="PTHR46148">
    <property type="entry name" value="CHROMO DOMAIN-CONTAINING PROTEIN"/>
    <property type="match status" value="1"/>
</dbReference>
<dbReference type="InterPro" id="IPR056924">
    <property type="entry name" value="SH3_Tf2-1"/>
</dbReference>
<organism evidence="2 3">
    <name type="scientific">Solanum verrucosum</name>
    <dbReference type="NCBI Taxonomy" id="315347"/>
    <lineage>
        <taxon>Eukaryota</taxon>
        <taxon>Viridiplantae</taxon>
        <taxon>Streptophyta</taxon>
        <taxon>Embryophyta</taxon>
        <taxon>Tracheophyta</taxon>
        <taxon>Spermatophyta</taxon>
        <taxon>Magnoliopsida</taxon>
        <taxon>eudicotyledons</taxon>
        <taxon>Gunneridae</taxon>
        <taxon>Pentapetalae</taxon>
        <taxon>asterids</taxon>
        <taxon>lamiids</taxon>
        <taxon>Solanales</taxon>
        <taxon>Solanaceae</taxon>
        <taxon>Solanoideae</taxon>
        <taxon>Solaneae</taxon>
        <taxon>Solanum</taxon>
    </lineage>
</organism>
<keyword evidence="3" id="KW-1185">Reference proteome</keyword>
<gene>
    <name evidence="2" type="ORF">MTR67_003403</name>
</gene>
<reference evidence="2" key="1">
    <citation type="submission" date="2023-08" db="EMBL/GenBank/DDBJ databases">
        <title>A de novo genome assembly of Solanum verrucosum Schlechtendal, a Mexican diploid species geographically isolated from the other diploid A-genome species in potato relatives.</title>
        <authorList>
            <person name="Hosaka K."/>
        </authorList>
    </citation>
    <scope>NUCLEOTIDE SEQUENCE</scope>
    <source>
        <tissue evidence="2">Young leaves</tissue>
    </source>
</reference>
<evidence type="ECO:0000313" key="2">
    <source>
        <dbReference type="EMBL" id="WMV10018.1"/>
    </source>
</evidence>
<evidence type="ECO:0000259" key="1">
    <source>
        <dbReference type="Pfam" id="PF24626"/>
    </source>
</evidence>
<protein>
    <recommendedName>
        <fullName evidence="1">Tf2-1-like SH3-like domain-containing protein</fullName>
    </recommendedName>
</protein>
<dbReference type="EMBL" id="CP133612">
    <property type="protein sequence ID" value="WMV10018.1"/>
    <property type="molecule type" value="Genomic_DNA"/>
</dbReference>
<evidence type="ECO:0000313" key="3">
    <source>
        <dbReference type="Proteomes" id="UP001234989"/>
    </source>
</evidence>
<dbReference type="AlphaFoldDB" id="A0AAF0PS32"/>
<dbReference type="Pfam" id="PF24626">
    <property type="entry name" value="SH3_Tf2-1"/>
    <property type="match status" value="1"/>
</dbReference>
<name>A0AAF0PS32_SOLVR</name>
<accession>A0AAF0PS32</accession>
<proteinExistence type="predicted"/>
<feature type="domain" description="Tf2-1-like SH3-like" evidence="1">
    <location>
        <begin position="6"/>
        <end position="55"/>
    </location>
</feature>
<dbReference type="Proteomes" id="UP001234989">
    <property type="component" value="Chromosome 1"/>
</dbReference>
<dbReference type="PANTHER" id="PTHR46148:SF60">
    <property type="entry name" value="CHROMO DOMAIN-CONTAINING PROTEIN"/>
    <property type="match status" value="1"/>
</dbReference>
<sequence length="143" mass="16466">MNGVMRFTKKGKLNHRFIGPFEILSRVGEVAYNLASPPSFSIMHPKFHFSMLLKYMSDESYVLSLDSVELDPYLSFGNEPIAILDRPHFCKGQPHKRPLLKRPSLLQMRLLLSDTRVYGKVRFREPLVPCATSKRGFAAHFRV</sequence>